<accession>A0AAC8UXA0</accession>
<sequence>MWFYKLWVNALLIDKDEIILKKNRLFKSGIILVSSLMVCEGIAISSTQISASADDVTEESTDKSTGEPAISIVDQAEFNKLMLIDDRDDFDYEFAVYLQSKGVDPEEATGFITTRDKRGKATMGAKVAGKAMKAFLKKMGKTWWEKQTKKWYFPVKVNWKTINAIANYSAGFDGTIESAITKYLTSHHIANKSVAKKIAWLIVTIVF</sequence>
<evidence type="ECO:0000313" key="1">
    <source>
        <dbReference type="EMBL" id="AKP64840.1"/>
    </source>
</evidence>
<gene>
    <name evidence="1" type="ORF">ABN16_07410</name>
</gene>
<name>A0AAC8UXA0_9LACO</name>
<dbReference type="EMBL" id="CP012033">
    <property type="protein sequence ID" value="AKP64840.1"/>
    <property type="molecule type" value="Genomic_DNA"/>
</dbReference>
<reference evidence="1 2" key="1">
    <citation type="submission" date="2015-07" db="EMBL/GenBank/DDBJ databases">
        <title>Lactobacillus korensis/26-25/ whole genome sequencing.</title>
        <authorList>
            <person name="Kim M.K."/>
            <person name="Im W.-T."/>
            <person name="Srinivasan S."/>
            <person name="Lee J.-J."/>
        </authorList>
    </citation>
    <scope>NUCLEOTIDE SEQUENCE [LARGE SCALE GENOMIC DNA]</scope>
    <source>
        <strain evidence="1 2">26-25</strain>
    </source>
</reference>
<proteinExistence type="predicted"/>
<dbReference type="AlphaFoldDB" id="A0AAC8UXA0"/>
<organism evidence="1 2">
    <name type="scientific">Levilactobacillus koreensis</name>
    <dbReference type="NCBI Taxonomy" id="637971"/>
    <lineage>
        <taxon>Bacteria</taxon>
        <taxon>Bacillati</taxon>
        <taxon>Bacillota</taxon>
        <taxon>Bacilli</taxon>
        <taxon>Lactobacillales</taxon>
        <taxon>Lactobacillaceae</taxon>
        <taxon>Levilactobacillus</taxon>
    </lineage>
</organism>
<protein>
    <submittedName>
        <fullName evidence="1">Uncharacterized protein</fullName>
    </submittedName>
</protein>
<evidence type="ECO:0000313" key="2">
    <source>
        <dbReference type="Proteomes" id="UP000036000"/>
    </source>
</evidence>
<keyword evidence="2" id="KW-1185">Reference proteome</keyword>
<dbReference type="Proteomes" id="UP000036000">
    <property type="component" value="Chromosome"/>
</dbReference>
<dbReference type="KEGG" id="lko:ABN16_07410"/>